<dbReference type="Pfam" id="PF00582">
    <property type="entry name" value="Usp"/>
    <property type="match status" value="2"/>
</dbReference>
<dbReference type="Gene3D" id="3.40.50.620">
    <property type="entry name" value="HUPs"/>
    <property type="match status" value="2"/>
</dbReference>
<evidence type="ECO:0000256" key="1">
    <source>
        <dbReference type="ARBA" id="ARBA00008791"/>
    </source>
</evidence>
<keyword evidence="4" id="KW-1185">Reference proteome</keyword>
<dbReference type="RefSeq" id="WP_133871403.1">
    <property type="nucleotide sequence ID" value="NZ_BOMD01000101.1"/>
</dbReference>
<dbReference type="SUPFAM" id="SSF52402">
    <property type="entry name" value="Adenine nucleotide alpha hydrolases-like"/>
    <property type="match status" value="2"/>
</dbReference>
<comment type="caution">
    <text evidence="3">The sequence shown here is derived from an EMBL/GenBank/DDBJ whole genome shotgun (WGS) entry which is preliminary data.</text>
</comment>
<evidence type="ECO:0000313" key="3">
    <source>
        <dbReference type="EMBL" id="TDO36684.1"/>
    </source>
</evidence>
<proteinExistence type="inferred from homology"/>
<dbReference type="PRINTS" id="PR01438">
    <property type="entry name" value="UNVRSLSTRESS"/>
</dbReference>
<protein>
    <submittedName>
        <fullName evidence="3">Nucleotide-binding universal stress UspA family protein</fullName>
    </submittedName>
</protein>
<organism evidence="3 4">
    <name type="scientific">Paractinoplanes brasiliensis</name>
    <dbReference type="NCBI Taxonomy" id="52695"/>
    <lineage>
        <taxon>Bacteria</taxon>
        <taxon>Bacillati</taxon>
        <taxon>Actinomycetota</taxon>
        <taxon>Actinomycetes</taxon>
        <taxon>Micromonosporales</taxon>
        <taxon>Micromonosporaceae</taxon>
        <taxon>Paractinoplanes</taxon>
    </lineage>
</organism>
<dbReference type="AlphaFoldDB" id="A0A4R6JKD9"/>
<feature type="domain" description="UspA" evidence="2">
    <location>
        <begin position="199"/>
        <end position="268"/>
    </location>
</feature>
<feature type="domain" description="UspA" evidence="2">
    <location>
        <begin position="9"/>
        <end position="142"/>
    </location>
</feature>
<name>A0A4R6JKD9_9ACTN</name>
<dbReference type="PANTHER" id="PTHR46268">
    <property type="entry name" value="STRESS RESPONSE PROTEIN NHAX"/>
    <property type="match status" value="1"/>
</dbReference>
<sequence>MNTLIKRWVLAGIDGADPGGHAVDWAAREAWRRRLPLRIVHVLEWRPVETGEAGKTYVEMAWTRANALTGEASRRAGEIAPGIEVRAETVLGEPAGRLLELARDAELAVLGHRGRGGFAGLRLGSVSERVAEHAPCPVVVLRASLDREGPIIAGVDASPSADDVLSSAFEMASGQGRGLVVIHSVGDTAGEPADLEQRITRWQVKHPQVPVEIRMTSHTARDALTEASSSGRLVVVGSRGHGLLHAALLGSTGLHLLRHAACPVLVARPVSPR</sequence>
<reference evidence="3 4" key="1">
    <citation type="submission" date="2019-03" db="EMBL/GenBank/DDBJ databases">
        <title>Sequencing the genomes of 1000 actinobacteria strains.</title>
        <authorList>
            <person name="Klenk H.-P."/>
        </authorList>
    </citation>
    <scope>NUCLEOTIDE SEQUENCE [LARGE SCALE GENOMIC DNA]</scope>
    <source>
        <strain evidence="3 4">DSM 43805</strain>
    </source>
</reference>
<gene>
    <name evidence="3" type="ORF">C8E87_0265</name>
</gene>
<evidence type="ECO:0000313" key="4">
    <source>
        <dbReference type="Proteomes" id="UP000294901"/>
    </source>
</evidence>
<dbReference type="Proteomes" id="UP000294901">
    <property type="component" value="Unassembled WGS sequence"/>
</dbReference>
<dbReference type="OrthoDB" id="3402850at2"/>
<dbReference type="InterPro" id="IPR006015">
    <property type="entry name" value="Universal_stress_UspA"/>
</dbReference>
<accession>A0A4R6JKD9</accession>
<dbReference type="EMBL" id="SNWR01000001">
    <property type="protein sequence ID" value="TDO36684.1"/>
    <property type="molecule type" value="Genomic_DNA"/>
</dbReference>
<dbReference type="InterPro" id="IPR014729">
    <property type="entry name" value="Rossmann-like_a/b/a_fold"/>
</dbReference>
<dbReference type="InterPro" id="IPR006016">
    <property type="entry name" value="UspA"/>
</dbReference>
<evidence type="ECO:0000259" key="2">
    <source>
        <dbReference type="Pfam" id="PF00582"/>
    </source>
</evidence>
<dbReference type="PANTHER" id="PTHR46268:SF6">
    <property type="entry name" value="UNIVERSAL STRESS PROTEIN UP12"/>
    <property type="match status" value="1"/>
</dbReference>
<comment type="similarity">
    <text evidence="1">Belongs to the universal stress protein A family.</text>
</comment>